<dbReference type="Pfam" id="PF21530">
    <property type="entry name" value="Pif1_2B_dom"/>
    <property type="match status" value="1"/>
</dbReference>
<protein>
    <recommendedName>
        <fullName evidence="1">DNA helicase Pif1-like 2B domain-containing protein</fullName>
    </recommendedName>
</protein>
<proteinExistence type="predicted"/>
<evidence type="ECO:0000313" key="3">
    <source>
        <dbReference type="Proteomes" id="UP000289738"/>
    </source>
</evidence>
<evidence type="ECO:0000259" key="1">
    <source>
        <dbReference type="Pfam" id="PF21530"/>
    </source>
</evidence>
<sequence length="121" mass="13966">MRLTMRCENKNQQEIKEFSNWLLKVGDGLIENNLNGESKIEISMDMIVPDFKQAFDELIDFVFLDLVYLDLDNLYVEEGNIESHLEFFGSKVFNALNCSSLSPRKLTLKIGVSVMLLRNID</sequence>
<comment type="caution">
    <text evidence="2">The sequence shown here is derived from an EMBL/GenBank/DDBJ whole genome shotgun (WGS) entry which is preliminary data.</text>
</comment>
<dbReference type="InterPro" id="IPR049163">
    <property type="entry name" value="Pif1-like_2B_dom"/>
</dbReference>
<accession>A0A445EBU8</accession>
<dbReference type="EMBL" id="SDMP01000002">
    <property type="protein sequence ID" value="RYR72898.1"/>
    <property type="molecule type" value="Genomic_DNA"/>
</dbReference>
<reference evidence="2 3" key="1">
    <citation type="submission" date="2019-01" db="EMBL/GenBank/DDBJ databases">
        <title>Sequencing of cultivated peanut Arachis hypogaea provides insights into genome evolution and oil improvement.</title>
        <authorList>
            <person name="Chen X."/>
        </authorList>
    </citation>
    <scope>NUCLEOTIDE SEQUENCE [LARGE SCALE GENOMIC DNA]</scope>
    <source>
        <strain evidence="3">cv. Fuhuasheng</strain>
        <tissue evidence="2">Leaves</tissue>
    </source>
</reference>
<keyword evidence="3" id="KW-1185">Reference proteome</keyword>
<dbReference type="AlphaFoldDB" id="A0A445EBU8"/>
<dbReference type="Proteomes" id="UP000289738">
    <property type="component" value="Chromosome A02"/>
</dbReference>
<evidence type="ECO:0000313" key="2">
    <source>
        <dbReference type="EMBL" id="RYR72898.1"/>
    </source>
</evidence>
<gene>
    <name evidence="2" type="ORF">Ahy_A02g007124</name>
</gene>
<feature type="domain" description="DNA helicase Pif1-like 2B" evidence="1">
    <location>
        <begin position="94"/>
        <end position="121"/>
    </location>
</feature>
<organism evidence="2 3">
    <name type="scientific">Arachis hypogaea</name>
    <name type="common">Peanut</name>
    <dbReference type="NCBI Taxonomy" id="3818"/>
    <lineage>
        <taxon>Eukaryota</taxon>
        <taxon>Viridiplantae</taxon>
        <taxon>Streptophyta</taxon>
        <taxon>Embryophyta</taxon>
        <taxon>Tracheophyta</taxon>
        <taxon>Spermatophyta</taxon>
        <taxon>Magnoliopsida</taxon>
        <taxon>eudicotyledons</taxon>
        <taxon>Gunneridae</taxon>
        <taxon>Pentapetalae</taxon>
        <taxon>rosids</taxon>
        <taxon>fabids</taxon>
        <taxon>Fabales</taxon>
        <taxon>Fabaceae</taxon>
        <taxon>Papilionoideae</taxon>
        <taxon>50 kb inversion clade</taxon>
        <taxon>dalbergioids sensu lato</taxon>
        <taxon>Dalbergieae</taxon>
        <taxon>Pterocarpus clade</taxon>
        <taxon>Arachis</taxon>
    </lineage>
</organism>
<name>A0A445EBU8_ARAHY</name>